<accession>A0ACB8EB47</accession>
<evidence type="ECO:0000313" key="2">
    <source>
        <dbReference type="Proteomes" id="UP000827872"/>
    </source>
</evidence>
<evidence type="ECO:0000313" key="1">
    <source>
        <dbReference type="EMBL" id="KAH7989757.1"/>
    </source>
</evidence>
<gene>
    <name evidence="1" type="ORF">K3G42_014283</name>
</gene>
<dbReference type="EMBL" id="CM037627">
    <property type="protein sequence ID" value="KAH7989757.1"/>
    <property type="molecule type" value="Genomic_DNA"/>
</dbReference>
<keyword evidence="2" id="KW-1185">Reference proteome</keyword>
<reference evidence="1" key="1">
    <citation type="submission" date="2021-08" db="EMBL/GenBank/DDBJ databases">
        <title>The first chromosome-level gecko genome reveals the dynamic sex chromosomes of Neotropical dwarf geckos (Sphaerodactylidae: Sphaerodactylus).</title>
        <authorList>
            <person name="Pinto B.J."/>
            <person name="Keating S.E."/>
            <person name="Gamble T."/>
        </authorList>
    </citation>
    <scope>NUCLEOTIDE SEQUENCE</scope>
    <source>
        <strain evidence="1">TG3544</strain>
    </source>
</reference>
<organism evidence="1 2">
    <name type="scientific">Sphaerodactylus townsendi</name>
    <dbReference type="NCBI Taxonomy" id="933632"/>
    <lineage>
        <taxon>Eukaryota</taxon>
        <taxon>Metazoa</taxon>
        <taxon>Chordata</taxon>
        <taxon>Craniata</taxon>
        <taxon>Vertebrata</taxon>
        <taxon>Euteleostomi</taxon>
        <taxon>Lepidosauria</taxon>
        <taxon>Squamata</taxon>
        <taxon>Bifurcata</taxon>
        <taxon>Gekkota</taxon>
        <taxon>Sphaerodactylidae</taxon>
        <taxon>Sphaerodactylus</taxon>
    </lineage>
</organism>
<sequence>MQKELLVGNIAKDLGIDIKETGNKVRINCEGKIQYFAWNYESGHVYTTKRIDREEICGRTQKCLLKCDVIIENKMKVYAVEVEITDVNDNAPSFPPGEQELSISETSTPGSQFPLPEAQDPDLGINSIQNYQLTGSSHFALAVQMGENGARHAELVLEKTLDREEQSEYELILIASDGGNPTRSGTARIRVIVLDSNDNAPIFSQPVYKASVKENLQKGSTVCTVTATDKDEGINKELNYSFIKVEEAASQIFILNSSTGEITLAGTLDYEKLSFFEFEVQAKDGGGLFDRAKVLIAVTDVNDNIPQIEVTSHINSVSEDSPPGTVIALLKIQDQDSGTNGKISCSIDNNLPFQLEKTFNNYYSLMTERALDREQTPFYNIIILVTDQGMPPLSTSCTLLLDILDTNDNPPLFTEATYTCYLMENNPRGASVFSLKADDPDWEENSRITYSIIESQMGESFLSYLSINSESGVVYALQSLDYEDLVEIRFQVKAQDGGSPPLSSNVSVTLFILDQNDNAPQILYPSSPTDGSTGVELAPHSSEPGYLVTKVVAVDADSAQNGWLSYQLLKATEPGLFTIGLHTGEIRTARFFLDKDALKQSLVVLVKDNGQPSLSASVMVTVVLADSIPDVLTDLSSISAPEDPQSDLTFYLVVAVAFVSCLFFAFLLVLLALRLHKWRNSQLYDSGSVNFSGVPISQFVGIDGVRAFLQSYCQEVSLTTDSKKTKYTFSKADNSNTLTDEQIEDPILIGEDVDIGNQVFVQKKQKKKLVLQSQMDKRYEGDCWILRRQVRLLSLLSLCCWAASEQIRYSIPEEMPKGSIVGNLAKDLGLDVRELAKSNLHAVSMAKVQYFSINTETGNLCVNARIDREGICGKNPHCFVNFEAVIEHPLNIFHITVAIQDVNDNNPHFLKNSVNLEIIESSLPGTKFLLGKAEDPDIGMNSLQSYQLSPNQYFTLEVKESQDGNKFADMVLQKPLDREKEQAFCLVLTAVDGGEPRKTGTAEICINITDANDNPPIFTQEVYRVSLRENAPINSLVLSVLATDKDQGSNAQIKYHFSNVPVNANKKFSLDADNGTITLAGTLDFEESEEYTMTIAAKDGGGLETQCKVEIRVVDENDNSPEINLVSLFSPVPEDSLPGTLIALINVHDKDTGNNGKVTCTLQNDSPFNILPSSNNYYKLQTDSSLDRENKSEYNITIMAIDKGIPPLSTRKIISVKISDINDNFPTFEKMTYTIYVPENNPAGTSIFSVKALDPDTDQNTRITYSILHSNIKELPISSYISINSETGALYAQRSFDYEQFREFQLQVKAQDGGSPPLSSNVTVRVFILDRNDNSPKILSPPQEAKGSALFEMVPRSAEAGYLVTKVVAVDADSGHNAWLSYHVVQATEPGFFTVGSHTGEIRTARAFVEKDATKQKLVILVKDNGQPSLSATVTLNLVFAENFQEALPEMKNQSSGPDYQSDLQFYLVLALALMSFLFLLTVILVILMKLRKSGNPKFLQCLAPVPHSKAGAIFPPNFEDGTLPYSYQLCLSSESRKNELTFLTPNIQITDNFLCGNATGSPLSGNEQNHLNSGMENGDKTATEQIRYSIPEEIEKGSIVGNLAKDLGLNTGGIAVRNLHVLSVGKKQYFTVSAQNGNLYVNERIDREGICGKAVLCLINFEVMVENPMNIFHVTVAIQDINDNTPRFLNEDIRLEPSESTLSGAKFVLGYAEDPDVGINSLQNYMLMPNQYFTLETREREDGNKYAELVLNKQLDRESESSFHLTLHAEDGGKPARTGTAKIWINVIDANDNTPAFAQEMYKVSLKENAPQGSSVVQVKASDRDEGSNGQISYSFSSITESARKMFLLDPQNGTVTVIETLDFEETDAYTMTVEAKDGGGLVAHCNVEIKISDENDNAPDIILVSLSSPIPEDSASGVLIAVVHVNDRDFGENGKVTCQLQNGLPFKIISTSNSYYKLISAGILDRENTAEYNITITATDKGTPSLSTQKTITLKISDVNDNPPTFEKPSYTAYVQENNPSGVSIFSIKASDLDQDHNSKISYSILNSNIKELPISSYISINSETGIIYAQRSMDYEQFRDFEVQVKAQDGGSPALSNNVTVKVFIVDQNDNSPQILYPSKGTEGSALFEMIPRSAEADYLVTKVVAVDADSGHNAWLSYHLLQATEPGLFTIGHHTGEIRTSRTFLERDVVKQRLIVLVKDNGHPSLSATVTLNLVFAENFQEALPEMKNQSGIPDDQSDLQFYLVLALALISFLFLLTVILAILMKLRQSGNPRFLPCFAPVPSKTGAIFPPNYEEGTLPYSYQVCLSSESRKNELTFLTPNVQIADIVLRGDKSGVPFIGNEGDTLNTEVEHDDQAHVYNIPMSNCQEFDLDPANSTIGLTGPLDFEETKEYIMTVSAKDGGGSMTHCKVEIQVLVENGNSPEVTLVCLFSPVPEDSLSGTLIALITVHDKDTWKEVLSFDYEQFRDYQFQMKAQEGGSLPLSSNATVRVFILDRNGNSPKILFRSQEAKSSALFEMVPRSAEAGYLVTKMMAMDADSGHNAWLSHHVIQATELGFFTVDSHTEQIRYLIPEEMEKGSVVGNLAKDLGLNTGEIAYRNLHVLTLGKKQYFAISKENGNLHVNNRIDREEICGRNAVCHISFEAVVENPMNIFYINVEIQDINDNAPQFLNSDIKIEASESTLPGTIFQLGKAEDPDIGMNSLQNYQLSQNQYFVLEVREGEDGSKYAELVLNKQLDRESESNFHLTLLAADGGKPAKTGTAKILINVIDANDNPPVFIQKVYKVNLKESTPKGSSVVQVKATDRDEGSYGHISYSFSNIGKSAHQKFYLDPQSGTIIVMETLDFEETEKYSVAVEAKDGGGLVAQCNVEIKILDENDNAPEIILASLSNPVSEDSVLGTLVALINVNDRDFGENGKITCHLQENIPFQIVSTSNNYYKLLTDGPLDRESIPEYNITIVATDKGSPPLSTHKTISLNISDTNDNPPAFTNTYYIAYVVENNPSGSSIFTIKASDLDQNDNSKITYSILKSNIEDLPISSYVSINSETGIIYAQRSFDYEQFREFQLQVKAQDGGSPALSSNVTVKVLIVDQNDNSPQILYPSKAVEGSALFEMIPRSARMQDYLVTKVVAVDADSGHNAWLSYHLLQATEPGLFTIGHHTGEIRTSRTFLERDAVKQKVVILVKDNGHPSLSATVTLNLVFAENFQEALPEMKNQSDIPDYQSDLQFYLVLALALISFLFLLTVILAILMKLRRSGNPKFLQCFAPVPHSNNGIIFPPNYEEGTLPYSYQLCLSSESRIQQYAFPTSSVQTAEDISFQNQSEALLTTNEGSSLNCEMDKSDMLMSQVSVLRWINEMR</sequence>
<protein>
    <submittedName>
        <fullName evidence="1">Uncharacterized protein</fullName>
    </submittedName>
</protein>
<name>A0ACB8EB47_9SAUR</name>
<dbReference type="Proteomes" id="UP000827872">
    <property type="component" value="Linkage Group LG14"/>
</dbReference>
<comment type="caution">
    <text evidence="1">The sequence shown here is derived from an EMBL/GenBank/DDBJ whole genome shotgun (WGS) entry which is preliminary data.</text>
</comment>
<proteinExistence type="predicted"/>